<dbReference type="GO" id="GO:0016787">
    <property type="term" value="F:hydrolase activity"/>
    <property type="evidence" value="ECO:0007669"/>
    <property type="project" value="UniProtKB-KW"/>
</dbReference>
<dbReference type="AlphaFoldDB" id="A0A0P1F8Y7"/>
<evidence type="ECO:0000313" key="2">
    <source>
        <dbReference type="Proteomes" id="UP000051587"/>
    </source>
</evidence>
<dbReference type="OrthoDB" id="9815326at2"/>
<accession>A0A0P1F8Y7</accession>
<keyword evidence="1" id="KW-0378">Hydrolase</keyword>
<sequence length="262" mass="28592">MNGAALTIQNEAVNVLIPEGAGPVVVVCEHACNAIPEDFAGLGVVESVRRSHVAWDPGALPVAQSLAAKLNAALIHGAASRLLFDCNRPSDALDAIPEKSEIYDIPGNQALSDAQRAERVTRFHDPFRDALVGLLDRHIPQVLITIHSFTPVYFDRMRDVEIGVLHDTDSRFADVMINKAKGHTQMDVRRNDPYGPEHGVTHTLKTHAIPRGILNVMLEIRNDLIPDPESQQAMAGMLALWMADTMADFGITSPQSETPCQD</sequence>
<gene>
    <name evidence="1" type="ORF">TG4357_01373</name>
</gene>
<proteinExistence type="predicted"/>
<protein>
    <submittedName>
        <fullName evidence="1">Putative N-formylglutamate amidohydrolase</fullName>
    </submittedName>
</protein>
<dbReference type="RefSeq" id="WP_058262114.1">
    <property type="nucleotide sequence ID" value="NZ_CP051181.1"/>
</dbReference>
<dbReference type="STRING" id="53501.SAMN04488043_102303"/>
<dbReference type="Gene3D" id="3.40.630.40">
    <property type="entry name" value="Zn-dependent exopeptidases"/>
    <property type="match status" value="1"/>
</dbReference>
<reference evidence="1 2" key="1">
    <citation type="submission" date="2015-09" db="EMBL/GenBank/DDBJ databases">
        <authorList>
            <consortium name="Swine Surveillance"/>
        </authorList>
    </citation>
    <scope>NUCLEOTIDE SEQUENCE [LARGE SCALE GENOMIC DNA]</scope>
    <source>
        <strain evidence="1 2">CECT 4357</strain>
    </source>
</reference>
<evidence type="ECO:0000313" key="1">
    <source>
        <dbReference type="EMBL" id="CUH64587.1"/>
    </source>
</evidence>
<name>A0A0P1F8Y7_THAGE</name>
<dbReference type="SUPFAM" id="SSF53187">
    <property type="entry name" value="Zn-dependent exopeptidases"/>
    <property type="match status" value="1"/>
</dbReference>
<dbReference type="PIRSF" id="PIRSF029730">
    <property type="entry name" value="UCP029730"/>
    <property type="match status" value="1"/>
</dbReference>
<dbReference type="EMBL" id="CYSA01000015">
    <property type="protein sequence ID" value="CUH64587.1"/>
    <property type="molecule type" value="Genomic_DNA"/>
</dbReference>
<dbReference type="Proteomes" id="UP000051587">
    <property type="component" value="Unassembled WGS sequence"/>
</dbReference>
<dbReference type="InterPro" id="IPR007709">
    <property type="entry name" value="N-FG_amidohydro"/>
</dbReference>
<organism evidence="1 2">
    <name type="scientific">Thalassovita gelatinovora</name>
    <name type="common">Thalassobius gelatinovorus</name>
    <dbReference type="NCBI Taxonomy" id="53501"/>
    <lineage>
        <taxon>Bacteria</taxon>
        <taxon>Pseudomonadati</taxon>
        <taxon>Pseudomonadota</taxon>
        <taxon>Alphaproteobacteria</taxon>
        <taxon>Rhodobacterales</taxon>
        <taxon>Roseobacteraceae</taxon>
        <taxon>Thalassovita</taxon>
    </lineage>
</organism>
<dbReference type="Pfam" id="PF05013">
    <property type="entry name" value="FGase"/>
    <property type="match status" value="1"/>
</dbReference>
<keyword evidence="2" id="KW-1185">Reference proteome</keyword>
<dbReference type="InterPro" id="IPR011227">
    <property type="entry name" value="UCP029730"/>
</dbReference>